<gene>
    <name evidence="2" type="ORF">TSOC_010473</name>
</gene>
<sequence>MAKPGNSGPFVLTLDPEIRLPISSVQSQPQRPIASSPPDPASQAPSPLRKTNSRRSRGSAPSSGRSVTGNLHDHTRRPTGALGEIVMHTP</sequence>
<dbReference type="EMBL" id="PGGS01000500">
    <property type="protein sequence ID" value="PNH03459.1"/>
    <property type="molecule type" value="Genomic_DNA"/>
</dbReference>
<evidence type="ECO:0000256" key="1">
    <source>
        <dbReference type="SAM" id="MobiDB-lite"/>
    </source>
</evidence>
<evidence type="ECO:0000313" key="2">
    <source>
        <dbReference type="EMBL" id="PNH03459.1"/>
    </source>
</evidence>
<keyword evidence="3" id="KW-1185">Reference proteome</keyword>
<proteinExistence type="predicted"/>
<organism evidence="2 3">
    <name type="scientific">Tetrabaena socialis</name>
    <dbReference type="NCBI Taxonomy" id="47790"/>
    <lineage>
        <taxon>Eukaryota</taxon>
        <taxon>Viridiplantae</taxon>
        <taxon>Chlorophyta</taxon>
        <taxon>core chlorophytes</taxon>
        <taxon>Chlorophyceae</taxon>
        <taxon>CS clade</taxon>
        <taxon>Chlamydomonadales</taxon>
        <taxon>Tetrabaenaceae</taxon>
        <taxon>Tetrabaena</taxon>
    </lineage>
</organism>
<evidence type="ECO:0000313" key="3">
    <source>
        <dbReference type="Proteomes" id="UP000236333"/>
    </source>
</evidence>
<comment type="caution">
    <text evidence="2">The sequence shown here is derived from an EMBL/GenBank/DDBJ whole genome shotgun (WGS) entry which is preliminary data.</text>
</comment>
<feature type="region of interest" description="Disordered" evidence="1">
    <location>
        <begin position="21"/>
        <end position="90"/>
    </location>
</feature>
<dbReference type="Proteomes" id="UP000236333">
    <property type="component" value="Unassembled WGS sequence"/>
</dbReference>
<accession>A0A2J7ZT64</accession>
<protein>
    <submittedName>
        <fullName evidence="2">Uncharacterized protein</fullName>
    </submittedName>
</protein>
<reference evidence="2 3" key="1">
    <citation type="journal article" date="2017" name="Mol. Biol. Evol.">
        <title>The 4-celled Tetrabaena socialis nuclear genome reveals the essential components for genetic control of cell number at the origin of multicellularity in the volvocine lineage.</title>
        <authorList>
            <person name="Featherston J."/>
            <person name="Arakaki Y."/>
            <person name="Hanschen E.R."/>
            <person name="Ferris P.J."/>
            <person name="Michod R.E."/>
            <person name="Olson B.J.S.C."/>
            <person name="Nozaki H."/>
            <person name="Durand P.M."/>
        </authorList>
    </citation>
    <scope>NUCLEOTIDE SEQUENCE [LARGE SCALE GENOMIC DNA]</scope>
    <source>
        <strain evidence="2 3">NIES-571</strain>
    </source>
</reference>
<dbReference type="AlphaFoldDB" id="A0A2J7ZT64"/>
<name>A0A2J7ZT64_9CHLO</name>